<sequence length="752" mass="83426">MELDFDKYCVVDASPNTVLPSPRTRSKVERRISRSNSKCENDVLSLDADDGFREIRLHRYRSASCKNVSSSKTMLEDIASLRRGSVYQCSKERQIRKDDGVEGRKKIDAIEGRRKIEVSRGSATAFSYGIVESLCSSDEDNSLEKQQRSQVKSQFSVLSSAKTSNPLAKSKYRKHLDLSIPPIPESCLDSDGHKNKHPPKPESMAVHDCSITSTAINGPLEKGNGRTESHPFIQLNKSLSAKLAMPHSPARSESDSSRTSSPKARFTPIRRMFDPFVKSKSLKNSLISEEHGKEIPDEISSICQNKTFQKSLFQDFSRMETSLGADCQPVSKESPYVQSSPAHLQGFLKLENKHGVPFFKFESKFPEEMLVAKTWKVKDSSTWIYTFHSVQNKRKSSASGRGPKDSKREVSMVGQMQVSCYLCKQLKESDRDKFMVTEFVLYDTARLRKSVSSQDNCTSLPDVAKVCPASDENTNGCDSDEISARTKVNGQSNSARSSSHFSPSPIYPLPAVELHPDLESAAVVIQVPFEKRESLNIKTGDGKIDQLPNLLDRSEVGQRAQSTPESSSSVQVNVVIPSGNHGLPMTETCGPSSLLERWRLGGSCDCGGWDMACPLHVFNNSNVMVSQKCCPLGHRSPFKLYFQGKKGSAPALTMMATEGGHYAVDFHAQLSALQAFSICISILHTIEASSVVGVERDKELLQCDSLRVFVEDEIKFLIDAVMQEEKCKVTKKMEDVLPSFIVNPPFSPISRV</sequence>
<dbReference type="PANTHER" id="PTHR31390:SF0">
    <property type="entry name" value="DOMAIN PROTEIN, PUTATIVE (DUF3527)-RELATED"/>
    <property type="match status" value="1"/>
</dbReference>
<reference evidence="2 3" key="1">
    <citation type="submission" date="2024-01" db="EMBL/GenBank/DDBJ databases">
        <title>The complete chloroplast genome sequence of Lithospermum erythrorhizon: insights into the phylogenetic relationship among Boraginaceae species and the maternal lineages of purple gromwells.</title>
        <authorList>
            <person name="Okada T."/>
            <person name="Watanabe K."/>
        </authorList>
    </citation>
    <scope>NUCLEOTIDE SEQUENCE [LARGE SCALE GENOMIC DNA]</scope>
</reference>
<feature type="region of interest" description="Disordered" evidence="1">
    <location>
        <begin position="471"/>
        <end position="502"/>
    </location>
</feature>
<dbReference type="PANTHER" id="PTHR31390">
    <property type="entry name" value="EXPRESSED PROTEIN"/>
    <property type="match status" value="1"/>
</dbReference>
<gene>
    <name evidence="2" type="ORF">LIER_33116</name>
</gene>
<protein>
    <submittedName>
        <fullName evidence="2">Uncharacterized protein</fullName>
    </submittedName>
</protein>
<accession>A0AAV3RXH6</accession>
<dbReference type="Pfam" id="PF12043">
    <property type="entry name" value="DUF3527"/>
    <property type="match status" value="1"/>
</dbReference>
<comment type="caution">
    <text evidence="2">The sequence shown here is derived from an EMBL/GenBank/DDBJ whole genome shotgun (WGS) entry which is preliminary data.</text>
</comment>
<organism evidence="2 3">
    <name type="scientific">Lithospermum erythrorhizon</name>
    <name type="common">Purple gromwell</name>
    <name type="synonym">Lithospermum officinale var. erythrorhizon</name>
    <dbReference type="NCBI Taxonomy" id="34254"/>
    <lineage>
        <taxon>Eukaryota</taxon>
        <taxon>Viridiplantae</taxon>
        <taxon>Streptophyta</taxon>
        <taxon>Embryophyta</taxon>
        <taxon>Tracheophyta</taxon>
        <taxon>Spermatophyta</taxon>
        <taxon>Magnoliopsida</taxon>
        <taxon>eudicotyledons</taxon>
        <taxon>Gunneridae</taxon>
        <taxon>Pentapetalae</taxon>
        <taxon>asterids</taxon>
        <taxon>lamiids</taxon>
        <taxon>Boraginales</taxon>
        <taxon>Boraginaceae</taxon>
        <taxon>Boraginoideae</taxon>
        <taxon>Lithospermeae</taxon>
        <taxon>Lithospermum</taxon>
    </lineage>
</organism>
<name>A0AAV3RXH6_LITER</name>
<dbReference type="AlphaFoldDB" id="A0AAV3RXH6"/>
<evidence type="ECO:0000313" key="3">
    <source>
        <dbReference type="Proteomes" id="UP001454036"/>
    </source>
</evidence>
<dbReference type="Proteomes" id="UP001454036">
    <property type="component" value="Unassembled WGS sequence"/>
</dbReference>
<evidence type="ECO:0000313" key="2">
    <source>
        <dbReference type="EMBL" id="GAA0185828.1"/>
    </source>
</evidence>
<keyword evidence="3" id="KW-1185">Reference proteome</keyword>
<evidence type="ECO:0000256" key="1">
    <source>
        <dbReference type="SAM" id="MobiDB-lite"/>
    </source>
</evidence>
<proteinExistence type="predicted"/>
<feature type="compositionally biased region" description="Low complexity" evidence="1">
    <location>
        <begin position="492"/>
        <end position="502"/>
    </location>
</feature>
<feature type="region of interest" description="Disordered" evidence="1">
    <location>
        <begin position="187"/>
        <end position="206"/>
    </location>
</feature>
<dbReference type="EMBL" id="BAABME010013112">
    <property type="protein sequence ID" value="GAA0185828.1"/>
    <property type="molecule type" value="Genomic_DNA"/>
</dbReference>
<dbReference type="InterPro" id="IPR021916">
    <property type="entry name" value="DUF3527"/>
</dbReference>
<feature type="region of interest" description="Disordered" evidence="1">
    <location>
        <begin position="242"/>
        <end position="265"/>
    </location>
</feature>